<accession>A0A6J7CK06</accession>
<feature type="transmembrane region" description="Helical" evidence="8">
    <location>
        <begin position="63"/>
        <end position="83"/>
    </location>
</feature>
<keyword evidence="3" id="KW-0813">Transport</keyword>
<feature type="transmembrane region" description="Helical" evidence="8">
    <location>
        <begin position="259"/>
        <end position="279"/>
    </location>
</feature>
<evidence type="ECO:0000256" key="5">
    <source>
        <dbReference type="ARBA" id="ARBA00022692"/>
    </source>
</evidence>
<protein>
    <submittedName>
        <fullName evidence="10">Unannotated protein</fullName>
    </submittedName>
</protein>
<comment type="subcellular location">
    <subcellularLocation>
        <location evidence="1">Cell membrane</location>
        <topology evidence="1">Multi-pass membrane protein</topology>
    </subcellularLocation>
</comment>
<sequence length="304" mass="32560">MILGAVTYVLWGLFPLYFALLDSVSPIEVVAHRVVWCLVFLCVILSISRGWRALLVVSHSRRTVGLLAVAAAFLSINWGVYVYAVHINKVVEASLGYFINPLVSVALGVVILRERLRPLQWTGIGLAVSAVLVLSFAAGHPPWISLILASSFGIYGLIKKVVGIGSVQSLAIETAALAPIALTLMIVAFADGSGALIHDGPGMTLLLILLGPVTAIPLITFGAAATRIPLSTLGVLQYLTPILQFIMGVTIFGEVMSSGQWLGFFIVWIALMVFTFDTLRQARRASGQRADVLDPGSLQVIEPD</sequence>
<gene>
    <name evidence="10" type="ORF">UFOPK3402_00064</name>
</gene>
<dbReference type="PANTHER" id="PTHR22911:SF137">
    <property type="entry name" value="SOLUTE CARRIER FAMILY 35 MEMBER G2-RELATED"/>
    <property type="match status" value="1"/>
</dbReference>
<name>A0A6J7CK06_9ZZZZ</name>
<evidence type="ECO:0000256" key="7">
    <source>
        <dbReference type="ARBA" id="ARBA00023136"/>
    </source>
</evidence>
<feature type="transmembrane region" description="Helical" evidence="8">
    <location>
        <begin position="235"/>
        <end position="253"/>
    </location>
</feature>
<feature type="domain" description="EamA" evidence="9">
    <location>
        <begin position="2"/>
        <end position="135"/>
    </location>
</feature>
<dbReference type="EMBL" id="CAFBLS010000004">
    <property type="protein sequence ID" value="CAB4858061.1"/>
    <property type="molecule type" value="Genomic_DNA"/>
</dbReference>
<evidence type="ECO:0000259" key="9">
    <source>
        <dbReference type="Pfam" id="PF00892"/>
    </source>
</evidence>
<feature type="transmembrane region" description="Helical" evidence="8">
    <location>
        <begin position="95"/>
        <end position="112"/>
    </location>
</feature>
<dbReference type="AlphaFoldDB" id="A0A6J7CK06"/>
<evidence type="ECO:0000256" key="8">
    <source>
        <dbReference type="SAM" id="Phobius"/>
    </source>
</evidence>
<feature type="transmembrane region" description="Helical" evidence="8">
    <location>
        <begin position="143"/>
        <end position="158"/>
    </location>
</feature>
<keyword evidence="6 8" id="KW-1133">Transmembrane helix</keyword>
<keyword evidence="4" id="KW-1003">Cell membrane</keyword>
<feature type="transmembrane region" description="Helical" evidence="8">
    <location>
        <begin position="119"/>
        <end position="137"/>
    </location>
</feature>
<dbReference type="Pfam" id="PF00892">
    <property type="entry name" value="EamA"/>
    <property type="match status" value="1"/>
</dbReference>
<feature type="transmembrane region" description="Helical" evidence="8">
    <location>
        <begin position="33"/>
        <end position="51"/>
    </location>
</feature>
<comment type="similarity">
    <text evidence="2">Belongs to the EamA transporter family.</text>
</comment>
<keyword evidence="7 8" id="KW-0472">Membrane</keyword>
<dbReference type="InterPro" id="IPR004626">
    <property type="entry name" value="RarD"/>
</dbReference>
<feature type="transmembrane region" description="Helical" evidence="8">
    <location>
        <begin position="202"/>
        <end position="223"/>
    </location>
</feature>
<evidence type="ECO:0000256" key="4">
    <source>
        <dbReference type="ARBA" id="ARBA00022475"/>
    </source>
</evidence>
<organism evidence="10">
    <name type="scientific">freshwater metagenome</name>
    <dbReference type="NCBI Taxonomy" id="449393"/>
    <lineage>
        <taxon>unclassified sequences</taxon>
        <taxon>metagenomes</taxon>
        <taxon>ecological metagenomes</taxon>
    </lineage>
</organism>
<proteinExistence type="inferred from homology"/>
<dbReference type="PANTHER" id="PTHR22911">
    <property type="entry name" value="ACYL-MALONYL CONDENSING ENZYME-RELATED"/>
    <property type="match status" value="1"/>
</dbReference>
<dbReference type="InterPro" id="IPR037185">
    <property type="entry name" value="EmrE-like"/>
</dbReference>
<evidence type="ECO:0000256" key="2">
    <source>
        <dbReference type="ARBA" id="ARBA00007362"/>
    </source>
</evidence>
<evidence type="ECO:0000313" key="10">
    <source>
        <dbReference type="EMBL" id="CAB4858061.1"/>
    </source>
</evidence>
<reference evidence="10" key="1">
    <citation type="submission" date="2020-05" db="EMBL/GenBank/DDBJ databases">
        <authorList>
            <person name="Chiriac C."/>
            <person name="Salcher M."/>
            <person name="Ghai R."/>
            <person name="Kavagutti S V."/>
        </authorList>
    </citation>
    <scope>NUCLEOTIDE SEQUENCE</scope>
</reference>
<keyword evidence="5 8" id="KW-0812">Transmembrane</keyword>
<evidence type="ECO:0000256" key="6">
    <source>
        <dbReference type="ARBA" id="ARBA00022989"/>
    </source>
</evidence>
<dbReference type="NCBIfam" id="TIGR00688">
    <property type="entry name" value="rarD"/>
    <property type="match status" value="1"/>
</dbReference>
<evidence type="ECO:0000256" key="3">
    <source>
        <dbReference type="ARBA" id="ARBA00022448"/>
    </source>
</evidence>
<dbReference type="SUPFAM" id="SSF103481">
    <property type="entry name" value="Multidrug resistance efflux transporter EmrE"/>
    <property type="match status" value="2"/>
</dbReference>
<dbReference type="InterPro" id="IPR000620">
    <property type="entry name" value="EamA_dom"/>
</dbReference>
<dbReference type="GO" id="GO:0005886">
    <property type="term" value="C:plasma membrane"/>
    <property type="evidence" value="ECO:0007669"/>
    <property type="project" value="UniProtKB-SubCell"/>
</dbReference>
<evidence type="ECO:0000256" key="1">
    <source>
        <dbReference type="ARBA" id="ARBA00004651"/>
    </source>
</evidence>
<feature type="transmembrane region" description="Helical" evidence="8">
    <location>
        <begin position="170"/>
        <end position="190"/>
    </location>
</feature>